<reference evidence="3 4" key="1">
    <citation type="submission" date="2019-07" db="EMBL/GenBank/DDBJ databases">
        <title>Genome sequencing of lignin-degrading bacterial isolates.</title>
        <authorList>
            <person name="Gladden J."/>
        </authorList>
    </citation>
    <scope>NUCLEOTIDE SEQUENCE [LARGE SCALE GENOMIC DNA]</scope>
    <source>
        <strain evidence="3 4">J11</strain>
    </source>
</reference>
<proteinExistence type="inferred from homology"/>
<keyword evidence="4" id="KW-1185">Reference proteome</keyword>
<sequence>MTCLTPWRASAATLRNCTRRLQAFPRVMLFAGIMAAASVMAAPADAAEWPTKPVQVIVPFPPGGSSDTIARMLTAPLNEKLGQPFVIENRPGATGAIGAAMVKRAAADGYTILVASIGVYAVNPFLQKNLPYDPAKDFDLLTVAVRAPNVLVATPSFPVRNVQELIKNMKSNPGKVSFASSGAGSSDHLTAALFWQKTGTDGLHVPYKGGAPAISDLLAGQVNVSFQNLNAVIQHIKTGKLKALAITSDKRSPLLPDVPTLAEAGVKDVEVYSWQGVAAPKGLPADVKSKLHGALVSSLNEPKMRQKLEETGFEVVANTPEQFAQFEQQELQRWKTVIEVGKITLE</sequence>
<dbReference type="PANTHER" id="PTHR42928">
    <property type="entry name" value="TRICARBOXYLATE-BINDING PROTEIN"/>
    <property type="match status" value="1"/>
</dbReference>
<accession>A0A562B2F2</accession>
<dbReference type="Gene3D" id="3.40.190.150">
    <property type="entry name" value="Bordetella uptake gene, domain 1"/>
    <property type="match status" value="1"/>
</dbReference>
<dbReference type="InterPro" id="IPR042100">
    <property type="entry name" value="Bug_dom1"/>
</dbReference>
<dbReference type="Pfam" id="PF03401">
    <property type="entry name" value="TctC"/>
    <property type="match status" value="1"/>
</dbReference>
<dbReference type="PANTHER" id="PTHR42928:SF5">
    <property type="entry name" value="BLR1237 PROTEIN"/>
    <property type="match status" value="1"/>
</dbReference>
<dbReference type="Proteomes" id="UP000318141">
    <property type="component" value="Unassembled WGS sequence"/>
</dbReference>
<feature type="chain" id="PRO_5022017203" evidence="2">
    <location>
        <begin position="47"/>
        <end position="346"/>
    </location>
</feature>
<dbReference type="Gene3D" id="3.40.190.10">
    <property type="entry name" value="Periplasmic binding protein-like II"/>
    <property type="match status" value="1"/>
</dbReference>
<evidence type="ECO:0000313" key="4">
    <source>
        <dbReference type="Proteomes" id="UP000318141"/>
    </source>
</evidence>
<name>A0A562B2F2_9BURK</name>
<comment type="caution">
    <text evidence="3">The sequence shown here is derived from an EMBL/GenBank/DDBJ whole genome shotgun (WGS) entry which is preliminary data.</text>
</comment>
<dbReference type="PIRSF" id="PIRSF017082">
    <property type="entry name" value="YflP"/>
    <property type="match status" value="1"/>
</dbReference>
<evidence type="ECO:0000313" key="3">
    <source>
        <dbReference type="EMBL" id="TWG79254.1"/>
    </source>
</evidence>
<dbReference type="SUPFAM" id="SSF53850">
    <property type="entry name" value="Periplasmic binding protein-like II"/>
    <property type="match status" value="1"/>
</dbReference>
<dbReference type="AlphaFoldDB" id="A0A562B2F2"/>
<protein>
    <submittedName>
        <fullName evidence="3">Tripartite-type tricarboxylate transporter receptor subunit TctC</fullName>
    </submittedName>
</protein>
<evidence type="ECO:0000256" key="2">
    <source>
        <dbReference type="SAM" id="SignalP"/>
    </source>
</evidence>
<evidence type="ECO:0000256" key="1">
    <source>
        <dbReference type="ARBA" id="ARBA00006987"/>
    </source>
</evidence>
<keyword evidence="2" id="KW-0732">Signal</keyword>
<organism evidence="3 4">
    <name type="scientific">Cupriavidus gilardii J11</name>
    <dbReference type="NCBI Taxonomy" id="936133"/>
    <lineage>
        <taxon>Bacteria</taxon>
        <taxon>Pseudomonadati</taxon>
        <taxon>Pseudomonadota</taxon>
        <taxon>Betaproteobacteria</taxon>
        <taxon>Burkholderiales</taxon>
        <taxon>Burkholderiaceae</taxon>
        <taxon>Cupriavidus</taxon>
    </lineage>
</organism>
<dbReference type="InterPro" id="IPR005064">
    <property type="entry name" value="BUG"/>
</dbReference>
<comment type="similarity">
    <text evidence="1">Belongs to the UPF0065 (bug) family.</text>
</comment>
<feature type="signal peptide" evidence="2">
    <location>
        <begin position="1"/>
        <end position="46"/>
    </location>
</feature>
<dbReference type="EMBL" id="VLJN01000065">
    <property type="protein sequence ID" value="TWG79254.1"/>
    <property type="molecule type" value="Genomic_DNA"/>
</dbReference>
<keyword evidence="3" id="KW-0675">Receptor</keyword>
<dbReference type="CDD" id="cd07012">
    <property type="entry name" value="PBP2_Bug_TTT"/>
    <property type="match status" value="1"/>
</dbReference>
<gene>
    <name evidence="3" type="ORF">L602_000700000700</name>
</gene>